<comment type="catalytic activity">
    <reaction evidence="3">
        <text>2 superoxide + 2 H(+) = H2O2 + O2</text>
        <dbReference type="Rhea" id="RHEA:20696"/>
        <dbReference type="ChEBI" id="CHEBI:15378"/>
        <dbReference type="ChEBI" id="CHEBI:15379"/>
        <dbReference type="ChEBI" id="CHEBI:16240"/>
        <dbReference type="ChEBI" id="CHEBI:18421"/>
        <dbReference type="EC" id="1.15.1.1"/>
    </reaction>
</comment>
<dbReference type="Pfam" id="PF00080">
    <property type="entry name" value="Sod_Cu"/>
    <property type="match status" value="2"/>
</dbReference>
<reference evidence="6 7" key="1">
    <citation type="journal article" date="2018" name="BMC Genomics">
        <title>Genomic evidence for intraspecific hybridization in a clonal and extremely halotolerant yeast.</title>
        <authorList>
            <person name="Gostincar C."/>
            <person name="Stajich J.E."/>
            <person name="Zupancic J."/>
            <person name="Zalar P."/>
            <person name="Gunde-Cimerman N."/>
        </authorList>
    </citation>
    <scope>NUCLEOTIDE SEQUENCE [LARGE SCALE GENOMIC DNA]</scope>
    <source>
        <strain evidence="6 7">EXF-6669</strain>
    </source>
</reference>
<comment type="subunit">
    <text evidence="1">Homodimer.</text>
</comment>
<feature type="domain" description="Superoxide dismutase copper/zinc binding" evidence="5">
    <location>
        <begin position="117"/>
        <end position="169"/>
    </location>
</feature>
<comment type="function">
    <text evidence="3">Destroys radicals which are normally produced within the cells and which are toxic to biological systems.</text>
</comment>
<protein>
    <recommendedName>
        <fullName evidence="2 3">Superoxide dismutase [Cu-Zn]</fullName>
        <ecNumber evidence="3">1.15.1.1</ecNumber>
    </recommendedName>
</protein>
<evidence type="ECO:0000256" key="3">
    <source>
        <dbReference type="RuleBase" id="RU000393"/>
    </source>
</evidence>
<evidence type="ECO:0000259" key="5">
    <source>
        <dbReference type="Pfam" id="PF00080"/>
    </source>
</evidence>
<dbReference type="InterPro" id="IPR018152">
    <property type="entry name" value="SOD_Cu/Zn_BS"/>
</dbReference>
<dbReference type="InterPro" id="IPR001424">
    <property type="entry name" value="SOD_Cu_Zn_dom"/>
</dbReference>
<evidence type="ECO:0000313" key="6">
    <source>
        <dbReference type="EMBL" id="RMY11956.1"/>
    </source>
</evidence>
<proteinExistence type="inferred from homology"/>
<organism evidence="6 7">
    <name type="scientific">Hortaea werneckii</name>
    <name type="common">Black yeast</name>
    <name type="synonym">Cladosporium werneckii</name>
    <dbReference type="NCBI Taxonomy" id="91943"/>
    <lineage>
        <taxon>Eukaryota</taxon>
        <taxon>Fungi</taxon>
        <taxon>Dikarya</taxon>
        <taxon>Ascomycota</taxon>
        <taxon>Pezizomycotina</taxon>
        <taxon>Dothideomycetes</taxon>
        <taxon>Dothideomycetidae</taxon>
        <taxon>Mycosphaerellales</taxon>
        <taxon>Teratosphaeriaceae</taxon>
        <taxon>Hortaea</taxon>
    </lineage>
</organism>
<evidence type="ECO:0000256" key="4">
    <source>
        <dbReference type="SAM" id="MobiDB-lite"/>
    </source>
</evidence>
<keyword evidence="3" id="KW-0479">Metal-binding</keyword>
<dbReference type="Proteomes" id="UP000271337">
    <property type="component" value="Unassembled WGS sequence"/>
</dbReference>
<name>A0A3M6Z9C6_HORWE</name>
<comment type="caution">
    <text evidence="6">The sequence shown here is derived from an EMBL/GenBank/DDBJ whole genome shotgun (WGS) entry which is preliminary data.</text>
</comment>
<feature type="region of interest" description="Disordered" evidence="4">
    <location>
        <begin position="163"/>
        <end position="231"/>
    </location>
</feature>
<keyword evidence="3" id="KW-0862">Zinc</keyword>
<dbReference type="PROSITE" id="PS00087">
    <property type="entry name" value="SOD_CU_ZN_1"/>
    <property type="match status" value="1"/>
</dbReference>
<dbReference type="AlphaFoldDB" id="A0A3M6Z9C6"/>
<comment type="similarity">
    <text evidence="3">Belongs to the Cu-Zn superoxide dismutase family.</text>
</comment>
<sequence>MHSIGTLPRSNMGDIEGRGDGRAGRVPYMHWAVAAATNHQGYPFVNGGTTLGPPMAGRFMLFLASVIRSPCLPAVGRPWWDLDGLDGRTGRIWDVGMFYIPTHCIGILAVLRGDSNVKGTVTFEQASEAADTTVSWNISGHDANAERGMHVHAFGDNTNGCTSAGPHCKSPPPPPSQPHTSLYIPPIGDPSLTSVKNPVNPHQKTHGAPSDSERHVGDLGNFKTDGQGNAQGSVTDKLVKLIGPESVLGRTIVVHAGTDDLGQGGNDESKKTGNAGGRPACGVIGIAQ</sequence>
<dbReference type="GO" id="GO:0005507">
    <property type="term" value="F:copper ion binding"/>
    <property type="evidence" value="ECO:0007669"/>
    <property type="project" value="InterPro"/>
</dbReference>
<dbReference type="Gene3D" id="2.60.40.200">
    <property type="entry name" value="Superoxide dismutase, copper/zinc binding domain"/>
    <property type="match status" value="1"/>
</dbReference>
<dbReference type="EC" id="1.15.1.1" evidence="3"/>
<dbReference type="CDD" id="cd00305">
    <property type="entry name" value="Cu-Zn_Superoxide_Dismutase"/>
    <property type="match status" value="1"/>
</dbReference>
<keyword evidence="3" id="KW-0186">Copper</keyword>
<evidence type="ECO:0000256" key="2">
    <source>
        <dbReference type="ARBA" id="ARBA00020928"/>
    </source>
</evidence>
<evidence type="ECO:0000256" key="1">
    <source>
        <dbReference type="ARBA" id="ARBA00011738"/>
    </source>
</evidence>
<dbReference type="PROSITE" id="PS00332">
    <property type="entry name" value="SOD_CU_ZN_2"/>
    <property type="match status" value="1"/>
</dbReference>
<accession>A0A3M6Z9C6</accession>
<evidence type="ECO:0000313" key="7">
    <source>
        <dbReference type="Proteomes" id="UP000271337"/>
    </source>
</evidence>
<keyword evidence="3" id="KW-0560">Oxidoreductase</keyword>
<feature type="compositionally biased region" description="Polar residues" evidence="4">
    <location>
        <begin position="191"/>
        <end position="202"/>
    </location>
</feature>
<dbReference type="EMBL" id="QWIL01000855">
    <property type="protein sequence ID" value="RMY11956.1"/>
    <property type="molecule type" value="Genomic_DNA"/>
</dbReference>
<dbReference type="OrthoDB" id="2015551at2759"/>
<dbReference type="GO" id="GO:0004784">
    <property type="term" value="F:superoxide dismutase activity"/>
    <property type="evidence" value="ECO:0007669"/>
    <property type="project" value="UniProtKB-EC"/>
</dbReference>
<dbReference type="PANTHER" id="PTHR10003">
    <property type="entry name" value="SUPEROXIDE DISMUTASE CU-ZN -RELATED"/>
    <property type="match status" value="1"/>
</dbReference>
<feature type="region of interest" description="Disordered" evidence="4">
    <location>
        <begin position="259"/>
        <end position="288"/>
    </location>
</feature>
<comment type="cofactor">
    <cofactor evidence="3">
        <name>Cu cation</name>
        <dbReference type="ChEBI" id="CHEBI:23378"/>
    </cofactor>
    <text evidence="3">Binds 1 copper ion per subunit.</text>
</comment>
<comment type="cofactor">
    <cofactor evidence="3">
        <name>Zn(2+)</name>
        <dbReference type="ChEBI" id="CHEBI:29105"/>
    </cofactor>
    <text evidence="3">Binds 1 zinc ion per subunit.</text>
</comment>
<gene>
    <name evidence="6" type="ORF">D0867_07919</name>
</gene>
<dbReference type="SUPFAM" id="SSF49329">
    <property type="entry name" value="Cu,Zn superoxide dismutase-like"/>
    <property type="match status" value="1"/>
</dbReference>
<dbReference type="InterPro" id="IPR024134">
    <property type="entry name" value="SOD_Cu/Zn_/chaperone"/>
</dbReference>
<feature type="domain" description="Superoxide dismutase copper/zinc binding" evidence="5">
    <location>
        <begin position="186"/>
        <end position="284"/>
    </location>
</feature>
<dbReference type="InterPro" id="IPR036423">
    <property type="entry name" value="SOD-like_Cu/Zn_dom_sf"/>
</dbReference>